<dbReference type="InterPro" id="IPR003959">
    <property type="entry name" value="ATPase_AAA_core"/>
</dbReference>
<feature type="domain" description="ATPase AAA-type core" evidence="1">
    <location>
        <begin position="116"/>
        <end position="254"/>
    </location>
</feature>
<evidence type="ECO:0000313" key="3">
    <source>
        <dbReference type="EMBL" id="AIO33272.1"/>
    </source>
</evidence>
<evidence type="ECO:0000313" key="4">
    <source>
        <dbReference type="Proteomes" id="UP000029413"/>
    </source>
</evidence>
<dbReference type="Pfam" id="PF13304">
    <property type="entry name" value="AAA_21"/>
    <property type="match status" value="1"/>
</dbReference>
<feature type="domain" description="Rad50/SbcC-type AAA" evidence="2">
    <location>
        <begin position="4"/>
        <end position="44"/>
    </location>
</feature>
<dbReference type="EMBL" id="CP007783">
    <property type="protein sequence ID" value="AIO33272.1"/>
    <property type="molecule type" value="Genomic_DNA"/>
</dbReference>
<dbReference type="PANTHER" id="PTHR43581:SF4">
    <property type="entry name" value="ATP_GTP PHOSPHATASE"/>
    <property type="match status" value="1"/>
</dbReference>
<dbReference type="SUPFAM" id="SSF52540">
    <property type="entry name" value="P-loop containing nucleoside triphosphate hydrolases"/>
    <property type="match status" value="1"/>
</dbReference>
<accession>A0AAN0RSU5</accession>
<dbReference type="InterPro" id="IPR051396">
    <property type="entry name" value="Bact_Antivir_Def_Nuclease"/>
</dbReference>
<reference evidence="3 4" key="1">
    <citation type="submission" date="2014-05" db="EMBL/GenBank/DDBJ databases">
        <authorList>
            <person name="Bishop-Lilly K.A."/>
            <person name="Broomall S.M."/>
            <person name="Chain P.S."/>
            <person name="Chertkov O."/>
            <person name="Coyne S.R."/>
            <person name="Daligault H.E."/>
            <person name="Davenport K.W."/>
            <person name="Erkkila T."/>
            <person name="Frey K.G."/>
            <person name="Gibbons H.S."/>
            <person name="Gu W."/>
            <person name="Jaissle J."/>
            <person name="Johnson S.L."/>
            <person name="Koroleva G.I."/>
            <person name="Ladner J.T."/>
            <person name="Lo C.-C."/>
            <person name="Minogue T.D."/>
            <person name="Munk C."/>
            <person name="Palacios G.F."/>
            <person name="Redden C.L."/>
            <person name="Rosenzweig C.N."/>
            <person name="Scholz M.B."/>
            <person name="Teshima H."/>
            <person name="Xu Y."/>
        </authorList>
    </citation>
    <scope>NUCLEOTIDE SEQUENCE [LARGE SCALE GENOMIC DNA]</scope>
    <source>
        <strain evidence="3 4">DDS 22E-1</strain>
    </source>
</reference>
<dbReference type="KEGG" id="bcen:DM39_734"/>
<keyword evidence="4" id="KW-1185">Reference proteome</keyword>
<dbReference type="InterPro" id="IPR038729">
    <property type="entry name" value="Rad50/SbcC_AAA"/>
</dbReference>
<dbReference type="CDD" id="cd00267">
    <property type="entry name" value="ABC_ATPase"/>
    <property type="match status" value="1"/>
</dbReference>
<protein>
    <submittedName>
        <fullName evidence="3">AAA ATPase domain protein</fullName>
    </submittedName>
</protein>
<dbReference type="GO" id="GO:0005524">
    <property type="term" value="F:ATP binding"/>
    <property type="evidence" value="ECO:0007669"/>
    <property type="project" value="InterPro"/>
</dbReference>
<dbReference type="Proteomes" id="UP000029413">
    <property type="component" value="Chromosome 1"/>
</dbReference>
<gene>
    <name evidence="3" type="ORF">DM39_734</name>
</gene>
<evidence type="ECO:0000259" key="2">
    <source>
        <dbReference type="Pfam" id="PF13476"/>
    </source>
</evidence>
<name>A0AAN0RSU5_9BURK</name>
<dbReference type="PANTHER" id="PTHR43581">
    <property type="entry name" value="ATP/GTP PHOSPHATASE"/>
    <property type="match status" value="1"/>
</dbReference>
<dbReference type="Pfam" id="PF13476">
    <property type="entry name" value="AAA_23"/>
    <property type="match status" value="1"/>
</dbReference>
<dbReference type="Gene3D" id="3.40.50.300">
    <property type="entry name" value="P-loop containing nucleotide triphosphate hydrolases"/>
    <property type="match status" value="2"/>
</dbReference>
<evidence type="ECO:0000259" key="1">
    <source>
        <dbReference type="Pfam" id="PF13304"/>
    </source>
</evidence>
<dbReference type="InterPro" id="IPR027417">
    <property type="entry name" value="P-loop_NTPase"/>
</dbReference>
<dbReference type="AlphaFoldDB" id="A0AAN0RSU5"/>
<proteinExistence type="predicted"/>
<dbReference type="GO" id="GO:0006302">
    <property type="term" value="P:double-strand break repair"/>
    <property type="evidence" value="ECO:0007669"/>
    <property type="project" value="InterPro"/>
</dbReference>
<organism evidence="3 4">
    <name type="scientific">Burkholderia cenocepacia</name>
    <dbReference type="NCBI Taxonomy" id="95486"/>
    <lineage>
        <taxon>Bacteria</taxon>
        <taxon>Pseudomonadati</taxon>
        <taxon>Pseudomonadota</taxon>
        <taxon>Betaproteobacteria</taxon>
        <taxon>Burkholderiales</taxon>
        <taxon>Burkholderiaceae</taxon>
        <taxon>Burkholderia</taxon>
        <taxon>Burkholderia cepacia complex</taxon>
    </lineage>
</organism>
<sequence>MPRKITIKNLRHISNLEFEIPRRGVWLLTGANGTGKTSLLGCLRRIGFSNAFPIHFPASRMSDRLDSYEGASVTYETPGGAVTYTYRTERWVPTPRANSRVLETLGYPDVVYVAANADRIEPRKEDFSPRKVRAAPQELITAANQIFSSAKFDVLKTINVRKGVGNQAFLLELPTGNKQGKHYFSEKNLSLGELCILKLLRMLADCRQGSLILVDELELALHPTAQAELLRYLQQIADDKNLTIVVSTHSSTLIKQAPRDRILLLQADGDGAVSCTSRCFPSFVLGALAYREEAASDVVIYVEDDAARAIVEQLARRFIADQYQINSLVPSVSVVPVGGITNVLRFFTRQRPLLPAITRAFVVLDADAQATLDAARAEDIVRIYRDERRAISFLPFTPEVGLAQYLNASREQALAQLRQHFLFNTLTLRRADIGPVPADNAANLRDDCKRIVDEVCDRLSAQLPNASSDDVRLVLFKLLAEHTYVTNRPGVMQQFGPIIRG</sequence>
<dbReference type="GO" id="GO:0016887">
    <property type="term" value="F:ATP hydrolysis activity"/>
    <property type="evidence" value="ECO:0007669"/>
    <property type="project" value="InterPro"/>
</dbReference>